<proteinExistence type="predicted"/>
<dbReference type="EMBL" id="LWGR01000021">
    <property type="protein sequence ID" value="KZM68084.1"/>
    <property type="molecule type" value="Genomic_DNA"/>
</dbReference>
<sequence>MGATESQPMISWLRLRSTVLDCNEVHSVMGATVSVGIEGVEDSNCEGGVHGIAYFVASHPADLACLTSWMRLAILCGAAEDESDDAVGEVLVNAGEPIYANVDSRLLQHFSPNTFLE</sequence>
<comment type="caution">
    <text evidence="1">The sequence shown here is derived from an EMBL/GenBank/DDBJ whole genome shotgun (WGS) entry which is preliminary data.</text>
</comment>
<gene>
    <name evidence="1" type="ORF">AWN90_09050</name>
</gene>
<accession>A0A164GZS2</accession>
<protein>
    <submittedName>
        <fullName evidence="1">Uncharacterized protein</fullName>
    </submittedName>
</protein>
<dbReference type="AlphaFoldDB" id="A0A164GZS2"/>
<keyword evidence="2" id="KW-1185">Reference proteome</keyword>
<dbReference type="Proteomes" id="UP000076512">
    <property type="component" value="Unassembled WGS sequence"/>
</dbReference>
<name>A0A164GZS2_9NOCA</name>
<organism evidence="1 2">
    <name type="scientific">Nocardia terpenica</name>
    <dbReference type="NCBI Taxonomy" id="455432"/>
    <lineage>
        <taxon>Bacteria</taxon>
        <taxon>Bacillati</taxon>
        <taxon>Actinomycetota</taxon>
        <taxon>Actinomycetes</taxon>
        <taxon>Mycobacteriales</taxon>
        <taxon>Nocardiaceae</taxon>
        <taxon>Nocardia</taxon>
    </lineage>
</organism>
<reference evidence="1 2" key="1">
    <citation type="submission" date="2016-04" db="EMBL/GenBank/DDBJ databases">
        <authorList>
            <person name="Evans L.H."/>
            <person name="Alamgir A."/>
            <person name="Owens N."/>
            <person name="Weber N.D."/>
            <person name="Virtaneva K."/>
            <person name="Barbian K."/>
            <person name="Babar A."/>
            <person name="Rosenke K."/>
        </authorList>
    </citation>
    <scope>NUCLEOTIDE SEQUENCE [LARGE SCALE GENOMIC DNA]</scope>
    <source>
        <strain evidence="1 2">IFM 0406</strain>
    </source>
</reference>
<evidence type="ECO:0000313" key="2">
    <source>
        <dbReference type="Proteomes" id="UP000076512"/>
    </source>
</evidence>
<evidence type="ECO:0000313" key="1">
    <source>
        <dbReference type="EMBL" id="KZM68084.1"/>
    </source>
</evidence>